<dbReference type="STRING" id="6205.A0A0R3WXP1"/>
<evidence type="ECO:0000313" key="2">
    <source>
        <dbReference type="WBParaSite" id="TTAC_0000553101-mRNA-1"/>
    </source>
</evidence>
<reference evidence="2" key="1">
    <citation type="submission" date="2017-02" db="UniProtKB">
        <authorList>
            <consortium name="WormBaseParasite"/>
        </authorList>
    </citation>
    <scope>IDENTIFICATION</scope>
</reference>
<proteinExistence type="predicted"/>
<dbReference type="AlphaFoldDB" id="A0A0R3WXP1"/>
<name>A0A0R3WXP1_HYDTA</name>
<organism evidence="2">
    <name type="scientific">Hydatigena taeniaeformis</name>
    <name type="common">Feline tapeworm</name>
    <name type="synonym">Taenia taeniaeformis</name>
    <dbReference type="NCBI Taxonomy" id="6205"/>
    <lineage>
        <taxon>Eukaryota</taxon>
        <taxon>Metazoa</taxon>
        <taxon>Spiralia</taxon>
        <taxon>Lophotrochozoa</taxon>
        <taxon>Platyhelminthes</taxon>
        <taxon>Cestoda</taxon>
        <taxon>Eucestoda</taxon>
        <taxon>Cyclophyllidea</taxon>
        <taxon>Taeniidae</taxon>
        <taxon>Hydatigera</taxon>
    </lineage>
</organism>
<sequence length="84" mass="9469">LMMLSEMESMRRSAETGGTGGISVPSDGHPTAIALKSKGAKKFTSQQHLFRHLDRKYKRLVSEYEQMQTKHRLEMKELSSTVAS</sequence>
<accession>A0A0R3WXP1</accession>
<dbReference type="WBParaSite" id="TTAC_0000553101-mRNA-1">
    <property type="protein sequence ID" value="TTAC_0000553101-mRNA-1"/>
    <property type="gene ID" value="TTAC_0000553101"/>
</dbReference>
<protein>
    <submittedName>
        <fullName evidence="2">Signal recognition particle protein</fullName>
    </submittedName>
</protein>
<evidence type="ECO:0000256" key="1">
    <source>
        <dbReference type="SAM" id="MobiDB-lite"/>
    </source>
</evidence>
<feature type="region of interest" description="Disordered" evidence="1">
    <location>
        <begin position="1"/>
        <end position="30"/>
    </location>
</feature>